<evidence type="ECO:0000256" key="11">
    <source>
        <dbReference type="ARBA" id="ARBA00022801"/>
    </source>
</evidence>
<dbReference type="InterPro" id="IPR001478">
    <property type="entry name" value="PDZ"/>
</dbReference>
<evidence type="ECO:0000256" key="14">
    <source>
        <dbReference type="ARBA" id="ARBA00032850"/>
    </source>
</evidence>
<dbReference type="Pfam" id="PF13365">
    <property type="entry name" value="Trypsin_2"/>
    <property type="match status" value="1"/>
</dbReference>
<dbReference type="InterPro" id="IPR001940">
    <property type="entry name" value="Peptidase_S1C"/>
</dbReference>
<dbReference type="Gene3D" id="2.40.10.120">
    <property type="match status" value="1"/>
</dbReference>
<evidence type="ECO:0000256" key="13">
    <source>
        <dbReference type="ARBA" id="ARBA00023016"/>
    </source>
</evidence>
<evidence type="ECO:0000256" key="4">
    <source>
        <dbReference type="ARBA" id="ARBA00010541"/>
    </source>
</evidence>
<evidence type="ECO:0000256" key="3">
    <source>
        <dbReference type="ARBA" id="ARBA00004418"/>
    </source>
</evidence>
<keyword evidence="9" id="KW-0677">Repeat</keyword>
<dbReference type="SUPFAM" id="SSF50494">
    <property type="entry name" value="Trypsin-like serine proteases"/>
    <property type="match status" value="1"/>
</dbReference>
<feature type="active site" description="Charge relay system" evidence="15">
    <location>
        <position position="227"/>
    </location>
</feature>
<keyword evidence="8" id="KW-0732">Signal</keyword>
<dbReference type="GO" id="GO:0004252">
    <property type="term" value="F:serine-type endopeptidase activity"/>
    <property type="evidence" value="ECO:0007669"/>
    <property type="project" value="InterPro"/>
</dbReference>
<feature type="active site" description="Charge relay system" evidence="15">
    <location>
        <position position="153"/>
    </location>
</feature>
<dbReference type="InterPro" id="IPR036034">
    <property type="entry name" value="PDZ_sf"/>
</dbReference>
<dbReference type="AlphaFoldDB" id="A0A3E1K8L3"/>
<dbReference type="SUPFAM" id="SSF50156">
    <property type="entry name" value="PDZ domain-like"/>
    <property type="match status" value="2"/>
</dbReference>
<dbReference type="InterPro" id="IPR009003">
    <property type="entry name" value="Peptidase_S1_PA"/>
</dbReference>
<dbReference type="Pfam" id="PF13180">
    <property type="entry name" value="PDZ_2"/>
    <property type="match status" value="1"/>
</dbReference>
<dbReference type="PANTHER" id="PTHR22939">
    <property type="entry name" value="SERINE PROTEASE FAMILY S1C HTRA-RELATED"/>
    <property type="match status" value="1"/>
</dbReference>
<dbReference type="InterPro" id="IPR011782">
    <property type="entry name" value="Pept_S1C_Do"/>
</dbReference>
<evidence type="ECO:0000256" key="12">
    <source>
        <dbReference type="ARBA" id="ARBA00022825"/>
    </source>
</evidence>
<feature type="binding site" evidence="16">
    <location>
        <position position="123"/>
    </location>
    <ligand>
        <name>substrate</name>
    </ligand>
</feature>
<feature type="active site" description="Charge relay system" evidence="15">
    <location>
        <position position="123"/>
    </location>
</feature>
<evidence type="ECO:0000256" key="9">
    <source>
        <dbReference type="ARBA" id="ARBA00022737"/>
    </source>
</evidence>
<dbReference type="GO" id="GO:0006508">
    <property type="term" value="P:proteolysis"/>
    <property type="evidence" value="ECO:0007669"/>
    <property type="project" value="UniProtKB-KW"/>
</dbReference>
<dbReference type="GO" id="GO:0042597">
    <property type="term" value="C:periplasmic space"/>
    <property type="evidence" value="ECO:0007669"/>
    <property type="project" value="UniProtKB-SubCell"/>
</dbReference>
<dbReference type="Gene3D" id="2.30.42.10">
    <property type="match status" value="1"/>
</dbReference>
<dbReference type="Pfam" id="PF17820">
    <property type="entry name" value="PDZ_6"/>
    <property type="match status" value="1"/>
</dbReference>
<feature type="domain" description="PDZ" evidence="17">
    <location>
        <begin position="378"/>
        <end position="483"/>
    </location>
</feature>
<comment type="caution">
    <text evidence="18">The sequence shown here is derived from an EMBL/GenBank/DDBJ whole genome shotgun (WGS) entry which is preliminary data.</text>
</comment>
<evidence type="ECO:0000256" key="16">
    <source>
        <dbReference type="PIRSR" id="PIRSR611782-2"/>
    </source>
</evidence>
<comment type="function">
    <text evidence="2">Might be efficient in the degradation of transiently denatured and unfolded proteins which accumulate in the periplasm following stress conditions.</text>
</comment>
<dbReference type="NCBIfam" id="TIGR02037">
    <property type="entry name" value="degP_htrA_DO"/>
    <property type="match status" value="1"/>
</dbReference>
<evidence type="ECO:0000259" key="17">
    <source>
        <dbReference type="PROSITE" id="PS50106"/>
    </source>
</evidence>
<keyword evidence="10" id="KW-0574">Periplasm</keyword>
<evidence type="ECO:0000313" key="19">
    <source>
        <dbReference type="Proteomes" id="UP000260351"/>
    </source>
</evidence>
<keyword evidence="19" id="KW-1185">Reference proteome</keyword>
<evidence type="ECO:0000256" key="1">
    <source>
        <dbReference type="ARBA" id="ARBA00001772"/>
    </source>
</evidence>
<keyword evidence="7 18" id="KW-0645">Protease</keyword>
<evidence type="ECO:0000256" key="15">
    <source>
        <dbReference type="PIRSR" id="PIRSR611782-1"/>
    </source>
</evidence>
<comment type="similarity">
    <text evidence="4">Belongs to the peptidase S1C family.</text>
</comment>
<comment type="subcellular location">
    <subcellularLocation>
        <location evidence="3">Periplasm</location>
    </subcellularLocation>
</comment>
<dbReference type="PRINTS" id="PR00834">
    <property type="entry name" value="PROTEASES2C"/>
</dbReference>
<evidence type="ECO:0000313" key="18">
    <source>
        <dbReference type="EMBL" id="RFF30426.1"/>
    </source>
</evidence>
<feature type="binding site" evidence="16">
    <location>
        <begin position="225"/>
        <end position="227"/>
    </location>
    <ligand>
        <name>substrate</name>
    </ligand>
</feature>
<comment type="catalytic activity">
    <reaction evidence="1">
        <text>Acts on substrates that are at least partially unfolded. The cleavage site P1 residue is normally between a pair of hydrophobic residues, such as Val-|-Val.</text>
        <dbReference type="EC" id="3.4.21.107"/>
    </reaction>
</comment>
<dbReference type="EMBL" id="QUZK01000035">
    <property type="protein sequence ID" value="RFF30426.1"/>
    <property type="molecule type" value="Genomic_DNA"/>
</dbReference>
<sequence>MHSRRHQLFLQLATAKGLLIMHRTFKPFATLILVLLVQPVLAQPDFTGLVEDSIPAVVNIETTRFGTRPDEAPENDRRMPEDMPEFFRRFFDEPYGRRGQPDRMGGGSGFILESDGLVITNHHVIDGADEIIVRLSDRREFEAELVGSDAETDIAVLRIPAEDLPTLEFGSTDDLKPGEWVIAIGSPFQFEQSVTAGIVSAKGRSQGAQQQYVPFIQTDVAINRGNSGGPLISTDGKVVGINSWILSSHGGNIGLSFSIPSEVAQNSIGQLLDTGRVARGFLGVQLQAVSREQADALGLERPTGALINRVEPGSPAEEAGIEVGDVILAFNGTPIDQHSELPPLVGMERPGTEAEMTIWRWGERQTVEVTLGEREADAVETGSDGEGAVEPSNALGLIVEPLTDDLRNRYGDPEGGVLIAEVESDNAYRAGIRRGQLILMINNQPVGDMGDFNEIVEGIEPERTVALLVQQANGATAFLAYRPENGGGE</sequence>
<keyword evidence="11" id="KW-0378">Hydrolase</keyword>
<dbReference type="PANTHER" id="PTHR22939:SF130">
    <property type="entry name" value="PERIPLASMIC SERINE ENDOPROTEASE DEGP-LIKE-RELATED"/>
    <property type="match status" value="1"/>
</dbReference>
<evidence type="ECO:0000256" key="2">
    <source>
        <dbReference type="ARBA" id="ARBA00002610"/>
    </source>
</evidence>
<evidence type="ECO:0000256" key="5">
    <source>
        <dbReference type="ARBA" id="ARBA00013035"/>
    </source>
</evidence>
<feature type="binding site" evidence="16">
    <location>
        <position position="153"/>
    </location>
    <ligand>
        <name>substrate</name>
    </ligand>
</feature>
<accession>A0A3E1K8L3</accession>
<dbReference type="PROSITE" id="PS50106">
    <property type="entry name" value="PDZ"/>
    <property type="match status" value="2"/>
</dbReference>
<evidence type="ECO:0000256" key="7">
    <source>
        <dbReference type="ARBA" id="ARBA00022670"/>
    </source>
</evidence>
<keyword evidence="12" id="KW-0720">Serine protease</keyword>
<dbReference type="OrthoDB" id="9758917at2"/>
<dbReference type="CDD" id="cd10839">
    <property type="entry name" value="cpPDZ1_DegP-like"/>
    <property type="match status" value="1"/>
</dbReference>
<name>A0A3E1K8L3_9GAMM</name>
<feature type="domain" description="PDZ" evidence="17">
    <location>
        <begin position="271"/>
        <end position="335"/>
    </location>
</feature>
<evidence type="ECO:0000256" key="6">
    <source>
        <dbReference type="ARBA" id="ARBA00013958"/>
    </source>
</evidence>
<protein>
    <recommendedName>
        <fullName evidence="6">Probable periplasmic serine endoprotease DegP-like</fullName>
        <ecNumber evidence="5">3.4.21.107</ecNumber>
    </recommendedName>
    <alternativeName>
        <fullName evidence="14">Protease Do</fullName>
    </alternativeName>
</protein>
<dbReference type="SMART" id="SM00228">
    <property type="entry name" value="PDZ"/>
    <property type="match status" value="2"/>
</dbReference>
<keyword evidence="13" id="KW-0346">Stress response</keyword>
<evidence type="ECO:0000256" key="8">
    <source>
        <dbReference type="ARBA" id="ARBA00022729"/>
    </source>
</evidence>
<organism evidence="18 19">
    <name type="scientific">Wenzhouxiangella sediminis</name>
    <dbReference type="NCBI Taxonomy" id="1792836"/>
    <lineage>
        <taxon>Bacteria</taxon>
        <taxon>Pseudomonadati</taxon>
        <taxon>Pseudomonadota</taxon>
        <taxon>Gammaproteobacteria</taxon>
        <taxon>Chromatiales</taxon>
        <taxon>Wenzhouxiangellaceae</taxon>
        <taxon>Wenzhouxiangella</taxon>
    </lineage>
</organism>
<reference evidence="18 19" key="1">
    <citation type="submission" date="2018-08" db="EMBL/GenBank/DDBJ databases">
        <title>Wenzhouxiangella salilacus sp. nov., a novel bacterium isolated from a saline lake in Xinjiang Province, China.</title>
        <authorList>
            <person name="Han S."/>
        </authorList>
    </citation>
    <scope>NUCLEOTIDE SEQUENCE [LARGE SCALE GENOMIC DNA]</scope>
    <source>
        <strain evidence="18 19">XDB06</strain>
    </source>
</reference>
<dbReference type="Gene3D" id="2.30.42.60">
    <property type="match status" value="1"/>
</dbReference>
<gene>
    <name evidence="18" type="ORF">DZC52_08045</name>
</gene>
<dbReference type="InterPro" id="IPR041489">
    <property type="entry name" value="PDZ_6"/>
</dbReference>
<dbReference type="Proteomes" id="UP000260351">
    <property type="component" value="Unassembled WGS sequence"/>
</dbReference>
<proteinExistence type="inferred from homology"/>
<evidence type="ECO:0000256" key="10">
    <source>
        <dbReference type="ARBA" id="ARBA00022764"/>
    </source>
</evidence>
<dbReference type="EC" id="3.4.21.107" evidence="5"/>